<evidence type="ECO:0000256" key="6">
    <source>
        <dbReference type="ARBA" id="ARBA00022917"/>
    </source>
</evidence>
<evidence type="ECO:0000256" key="2">
    <source>
        <dbReference type="ARBA" id="ARBA00007249"/>
    </source>
</evidence>
<keyword evidence="4" id="KW-0547">Nucleotide-binding</keyword>
<dbReference type="InterPro" id="IPR000795">
    <property type="entry name" value="T_Tr_GTP-bd_dom"/>
</dbReference>
<dbReference type="FunFam" id="2.40.30.10:FF:000003">
    <property type="entry name" value="Elongation factor 1-alpha"/>
    <property type="match status" value="1"/>
</dbReference>
<evidence type="ECO:0000256" key="7">
    <source>
        <dbReference type="ARBA" id="ARBA00023134"/>
    </source>
</evidence>
<dbReference type="InterPro" id="IPR050100">
    <property type="entry name" value="TRAFAC_GTPase_members"/>
</dbReference>
<name>A0A146KHU8_9EUKA</name>
<protein>
    <submittedName>
        <fullName evidence="9">Elongation factor 1-alpha</fullName>
    </submittedName>
</protein>
<organism evidence="9">
    <name type="scientific">Trepomonas sp. PC1</name>
    <dbReference type="NCBI Taxonomy" id="1076344"/>
    <lineage>
        <taxon>Eukaryota</taxon>
        <taxon>Metamonada</taxon>
        <taxon>Diplomonadida</taxon>
        <taxon>Hexamitidae</taxon>
        <taxon>Hexamitinae</taxon>
        <taxon>Trepomonas</taxon>
    </lineage>
</organism>
<dbReference type="SUPFAM" id="SSF52540">
    <property type="entry name" value="P-loop containing nucleoside triphosphate hydrolases"/>
    <property type="match status" value="1"/>
</dbReference>
<evidence type="ECO:0000259" key="8">
    <source>
        <dbReference type="PROSITE" id="PS51722"/>
    </source>
</evidence>
<comment type="similarity">
    <text evidence="2">Belongs to the TRAFAC class translation factor GTPase superfamily. Classic translation factor GTPase family. EF-Tu/EF-1A subfamily.</text>
</comment>
<dbReference type="CDD" id="cd03693">
    <property type="entry name" value="EF1_alpha_II"/>
    <property type="match status" value="1"/>
</dbReference>
<dbReference type="GO" id="GO:0003924">
    <property type="term" value="F:GTPase activity"/>
    <property type="evidence" value="ECO:0007669"/>
    <property type="project" value="InterPro"/>
</dbReference>
<dbReference type="Pfam" id="PF03144">
    <property type="entry name" value="GTP_EFTU_D2"/>
    <property type="match status" value="1"/>
</dbReference>
<gene>
    <name evidence="9" type="ORF">TPC1_12179</name>
</gene>
<keyword evidence="3" id="KW-0963">Cytoplasm</keyword>
<reference evidence="9" key="1">
    <citation type="submission" date="2015-07" db="EMBL/GenBank/DDBJ databases">
        <title>Adaptation to a free-living lifestyle via gene acquisitions in the diplomonad Trepomonas sp. PC1.</title>
        <authorList>
            <person name="Xu F."/>
            <person name="Jerlstrom-Hultqvist J."/>
            <person name="Kolisko M."/>
            <person name="Simpson A.G.B."/>
            <person name="Roger A.J."/>
            <person name="Svard S.G."/>
            <person name="Andersson J.O."/>
        </authorList>
    </citation>
    <scope>NUCLEOTIDE SEQUENCE</scope>
    <source>
        <strain evidence="9">PC1</strain>
    </source>
</reference>
<evidence type="ECO:0000313" key="9">
    <source>
        <dbReference type="EMBL" id="JAP94971.1"/>
    </source>
</evidence>
<evidence type="ECO:0000256" key="3">
    <source>
        <dbReference type="ARBA" id="ARBA00022490"/>
    </source>
</evidence>
<evidence type="ECO:0000256" key="4">
    <source>
        <dbReference type="ARBA" id="ARBA00022741"/>
    </source>
</evidence>
<proteinExistence type="inferred from homology"/>
<keyword evidence="7" id="KW-0342">GTP-binding</keyword>
<dbReference type="EMBL" id="GDID01001635">
    <property type="protein sequence ID" value="JAP94971.1"/>
    <property type="molecule type" value="Transcribed_RNA"/>
</dbReference>
<sequence length="432" mass="47084">MNSQKKNLNLLILGNVDSGKSSLVGHLVYKCGGIDQRTIVEHEKKANERGNAFSKYAWVLDELKAERERGNTKNLALFQIETKNYYLAIIDAPGHKNFAKNIISGASQAEAAILVISGCKGEFEAGISSSGQVYDQATLAFSMGITNLIVAINKMDDQYVNYSQTRYSNIKQEVVKILATIGFKNSQSLNYVPISGQIGDNLTENSTKMPWYTGVCLIDAINTFKPPSPSSKPLRIPIQDVYNIHGVGAIPIGRVESGILNQGMNIVFAPSGQTAEVKAIEMNHESLKKAEPGDCVSFNVNGIAAKDIKKGYVVGEVDNPPTGCDYFIANLVVMNGQIQPGFTSVVDCHTSRVVCKFDQFIVRMNSENYKIEAHNPTNAVAGECIQVKIIPQAPLCVEPFNVYPALGRFVVRDTNIIIALGVIVQVAKSECE</sequence>
<accession>A0A146KHU8</accession>
<comment type="subcellular location">
    <subcellularLocation>
        <location evidence="1">Cytoplasm</location>
    </subcellularLocation>
</comment>
<evidence type="ECO:0000256" key="5">
    <source>
        <dbReference type="ARBA" id="ARBA00022768"/>
    </source>
</evidence>
<dbReference type="Gene3D" id="2.40.30.10">
    <property type="entry name" value="Translation factors"/>
    <property type="match status" value="2"/>
</dbReference>
<dbReference type="PANTHER" id="PTHR23115">
    <property type="entry name" value="TRANSLATION FACTOR"/>
    <property type="match status" value="1"/>
</dbReference>
<keyword evidence="6" id="KW-0648">Protein biosynthesis</keyword>
<dbReference type="GO" id="GO:0005525">
    <property type="term" value="F:GTP binding"/>
    <property type="evidence" value="ECO:0007669"/>
    <property type="project" value="UniProtKB-KW"/>
</dbReference>
<dbReference type="SUPFAM" id="SSF50465">
    <property type="entry name" value="EF-Tu/eEF-1alpha/eIF2-gamma C-terminal domain"/>
    <property type="match status" value="1"/>
</dbReference>
<dbReference type="InterPro" id="IPR004161">
    <property type="entry name" value="EFTu-like_2"/>
</dbReference>
<dbReference type="GO" id="GO:0003746">
    <property type="term" value="F:translation elongation factor activity"/>
    <property type="evidence" value="ECO:0007669"/>
    <property type="project" value="UniProtKB-KW"/>
</dbReference>
<evidence type="ECO:0000256" key="1">
    <source>
        <dbReference type="ARBA" id="ARBA00004496"/>
    </source>
</evidence>
<feature type="domain" description="Tr-type G" evidence="8">
    <location>
        <begin position="5"/>
        <end position="230"/>
    </location>
</feature>
<dbReference type="PROSITE" id="PS51722">
    <property type="entry name" value="G_TR_2"/>
    <property type="match status" value="1"/>
</dbReference>
<dbReference type="InterPro" id="IPR009000">
    <property type="entry name" value="Transl_B-barrel_sf"/>
</dbReference>
<dbReference type="InterPro" id="IPR027417">
    <property type="entry name" value="P-loop_NTPase"/>
</dbReference>
<dbReference type="Gene3D" id="3.40.50.300">
    <property type="entry name" value="P-loop containing nucleotide triphosphate hydrolases"/>
    <property type="match status" value="1"/>
</dbReference>
<dbReference type="GO" id="GO:0005737">
    <property type="term" value="C:cytoplasm"/>
    <property type="evidence" value="ECO:0007669"/>
    <property type="project" value="UniProtKB-SubCell"/>
</dbReference>
<dbReference type="Pfam" id="PF22594">
    <property type="entry name" value="GTP-eEF1A_C"/>
    <property type="match status" value="1"/>
</dbReference>
<keyword evidence="5 9" id="KW-0251">Elongation factor</keyword>
<dbReference type="InterPro" id="IPR009001">
    <property type="entry name" value="Transl_elong_EF1A/Init_IF2_C"/>
</dbReference>
<dbReference type="AlphaFoldDB" id="A0A146KHU8"/>
<dbReference type="PRINTS" id="PR00315">
    <property type="entry name" value="ELONGATNFCT"/>
</dbReference>
<dbReference type="SUPFAM" id="SSF50447">
    <property type="entry name" value="Translation proteins"/>
    <property type="match status" value="1"/>
</dbReference>
<dbReference type="InterPro" id="IPR054696">
    <property type="entry name" value="GTP-eEF1A_C"/>
</dbReference>
<dbReference type="Pfam" id="PF00009">
    <property type="entry name" value="GTP_EFTU"/>
    <property type="match status" value="1"/>
</dbReference>